<reference evidence="3" key="1">
    <citation type="submission" date="2022-07" db="EMBL/GenBank/DDBJ databases">
        <title>Faecal culturing of patients with breast cancer.</title>
        <authorList>
            <person name="Teng N.M.Y."/>
            <person name="Kiu R."/>
            <person name="Evans R."/>
            <person name="Baker D.J."/>
            <person name="Zenner C."/>
            <person name="Robinson S.D."/>
            <person name="Hall L.J."/>
        </authorList>
    </citation>
    <scope>NUCLEOTIDE SEQUENCE</scope>
    <source>
        <strain evidence="3">LH1062</strain>
    </source>
</reference>
<evidence type="ECO:0000313" key="4">
    <source>
        <dbReference type="Proteomes" id="UP001060112"/>
    </source>
</evidence>
<proteinExistence type="predicted"/>
<dbReference type="InterPro" id="IPR051471">
    <property type="entry name" value="Bacterial_PTS_sugar_comp"/>
</dbReference>
<dbReference type="InterPro" id="IPR036662">
    <property type="entry name" value="PTS_EIIA_man-typ_sf"/>
</dbReference>
<evidence type="ECO:0000313" key="3">
    <source>
        <dbReference type="EMBL" id="UTY39062.1"/>
    </source>
</evidence>
<gene>
    <name evidence="3" type="ORF">NMU03_16020</name>
</gene>
<evidence type="ECO:0000259" key="2">
    <source>
        <dbReference type="Pfam" id="PF03610"/>
    </source>
</evidence>
<evidence type="ECO:0000256" key="1">
    <source>
        <dbReference type="ARBA" id="ARBA00022679"/>
    </source>
</evidence>
<dbReference type="EMBL" id="CP101620">
    <property type="protein sequence ID" value="UTY39062.1"/>
    <property type="molecule type" value="Genomic_DNA"/>
</dbReference>
<feature type="domain" description="PTS EIIA type-4" evidence="2">
    <location>
        <begin position="3"/>
        <end position="100"/>
    </location>
</feature>
<protein>
    <recommendedName>
        <fullName evidence="2">PTS EIIA type-4 domain-containing protein</fullName>
    </recommendedName>
</protein>
<accession>A0ABY5I541</accession>
<dbReference type="Proteomes" id="UP001060112">
    <property type="component" value="Chromosome"/>
</dbReference>
<dbReference type="Pfam" id="PF03610">
    <property type="entry name" value="EIIA-man"/>
    <property type="match status" value="1"/>
</dbReference>
<dbReference type="Gene3D" id="3.40.50.510">
    <property type="entry name" value="Phosphotransferase system, mannose-type IIA component"/>
    <property type="match status" value="1"/>
</dbReference>
<dbReference type="RefSeq" id="WP_290139907.1">
    <property type="nucleotide sequence ID" value="NZ_CP101620.1"/>
</dbReference>
<name>A0ABY5I541_9FIRM</name>
<keyword evidence="1" id="KW-0808">Transferase</keyword>
<dbReference type="PANTHER" id="PTHR33799:SF1">
    <property type="entry name" value="PTS SYSTEM MANNOSE-SPECIFIC EIIAB COMPONENT-RELATED"/>
    <property type="match status" value="1"/>
</dbReference>
<dbReference type="SUPFAM" id="SSF53062">
    <property type="entry name" value="PTS system fructose IIA component-like"/>
    <property type="match status" value="1"/>
</dbReference>
<organism evidence="3 4">
    <name type="scientific">Allocoprobacillus halotolerans</name>
    <dbReference type="NCBI Taxonomy" id="2944914"/>
    <lineage>
        <taxon>Bacteria</taxon>
        <taxon>Bacillati</taxon>
        <taxon>Bacillota</taxon>
        <taxon>Erysipelotrichia</taxon>
        <taxon>Erysipelotrichales</taxon>
        <taxon>Erysipelotrichaceae</taxon>
        <taxon>Allocoprobacillus</taxon>
    </lineage>
</organism>
<keyword evidence="4" id="KW-1185">Reference proteome</keyword>
<dbReference type="PANTHER" id="PTHR33799">
    <property type="entry name" value="PTS PERMEASE-RELATED-RELATED"/>
    <property type="match status" value="1"/>
</dbReference>
<dbReference type="InterPro" id="IPR004701">
    <property type="entry name" value="PTS_EIIA_man-typ"/>
</dbReference>
<sequence length="138" mass="15263">MRKIILASHGDLAKGMKSTIKMLSGIDDNIVAVGFYDGEDVKNVFNKVESMLNIEDEFIIITDLPGGSVNTVLTPLVRRGNVHLISGMNTVLVLMLALCTSYEIECILNCIDEGKTSMVYVNEILKENKKEESGDFFD</sequence>